<dbReference type="RefSeq" id="WP_091520148.1">
    <property type="nucleotide sequence ID" value="NZ_FOVI01000005.1"/>
</dbReference>
<keyword evidence="1 6" id="KW-0645">Protease</keyword>
<dbReference type="PANTHER" id="PTHR22726:SF1">
    <property type="entry name" value="METALLOENDOPEPTIDASE OMA1, MITOCHONDRIAL"/>
    <property type="match status" value="1"/>
</dbReference>
<dbReference type="GO" id="GO:0004222">
    <property type="term" value="F:metalloendopeptidase activity"/>
    <property type="evidence" value="ECO:0007669"/>
    <property type="project" value="InterPro"/>
</dbReference>
<keyword evidence="4 6" id="KW-0862">Zinc</keyword>
<evidence type="ECO:0000256" key="1">
    <source>
        <dbReference type="ARBA" id="ARBA00022670"/>
    </source>
</evidence>
<comment type="similarity">
    <text evidence="6">Belongs to the peptidase M48 family.</text>
</comment>
<dbReference type="PANTHER" id="PTHR22726">
    <property type="entry name" value="METALLOENDOPEPTIDASE OMA1"/>
    <property type="match status" value="1"/>
</dbReference>
<keyword evidence="7" id="KW-0732">Signal</keyword>
<accession>A0A1I4YR56</accession>
<sequence>MKKVLVLCSVAALMLACATNPLTGKKGLALTNENEQLIPAAYQQYTTFLKENKVVTGTADATKVQNVGTKIKDAAVKWMTSKGFQDQISSYKWEYKLIQGKEINAWCMPGGKIAVFTGIMPVTKDEAGLATVMGHEVAHALLSHSRKRMDKALIQAGVAQGLGAATSGSSAAVQQGLGLLYGTGSNLAMLAYGRSDESEADRLGLMLMAIAGYNPDNAISFWQRMSAQGGSKTPELLSTHPSDKTRIANIQKLIPEAKAEAAKFGKKY</sequence>
<dbReference type="AlphaFoldDB" id="A0A1I4YR56"/>
<dbReference type="Pfam" id="PF01435">
    <property type="entry name" value="Peptidase_M48"/>
    <property type="match status" value="1"/>
</dbReference>
<evidence type="ECO:0000256" key="5">
    <source>
        <dbReference type="ARBA" id="ARBA00023049"/>
    </source>
</evidence>
<keyword evidence="5 6" id="KW-0482">Metalloprotease</keyword>
<keyword evidence="2" id="KW-0479">Metal-binding</keyword>
<evidence type="ECO:0000256" key="3">
    <source>
        <dbReference type="ARBA" id="ARBA00022801"/>
    </source>
</evidence>
<feature type="signal peptide" evidence="7">
    <location>
        <begin position="1"/>
        <end position="18"/>
    </location>
</feature>
<comment type="cofactor">
    <cofactor evidence="6">
        <name>Zn(2+)</name>
        <dbReference type="ChEBI" id="CHEBI:29105"/>
    </cofactor>
    <text evidence="6">Binds 1 zinc ion per subunit.</text>
</comment>
<dbReference type="CDD" id="cd07331">
    <property type="entry name" value="M48C_Oma1_like"/>
    <property type="match status" value="1"/>
</dbReference>
<dbReference type="GO" id="GO:0046872">
    <property type="term" value="F:metal ion binding"/>
    <property type="evidence" value="ECO:0007669"/>
    <property type="project" value="UniProtKB-KW"/>
</dbReference>
<dbReference type="PROSITE" id="PS51257">
    <property type="entry name" value="PROKAR_LIPOPROTEIN"/>
    <property type="match status" value="1"/>
</dbReference>
<evidence type="ECO:0000259" key="8">
    <source>
        <dbReference type="Pfam" id="PF01435"/>
    </source>
</evidence>
<evidence type="ECO:0000313" key="9">
    <source>
        <dbReference type="EMBL" id="SFN40457.1"/>
    </source>
</evidence>
<dbReference type="Gene3D" id="3.30.2010.10">
    <property type="entry name" value="Metalloproteases ('zincins'), catalytic domain"/>
    <property type="match status" value="1"/>
</dbReference>
<dbReference type="GO" id="GO:0016020">
    <property type="term" value="C:membrane"/>
    <property type="evidence" value="ECO:0007669"/>
    <property type="project" value="TreeGrafter"/>
</dbReference>
<dbReference type="STRING" id="913024.SAMN05421741_10513"/>
<dbReference type="InterPro" id="IPR001915">
    <property type="entry name" value="Peptidase_M48"/>
</dbReference>
<organism evidence="9 10">
    <name type="scientific">Paenimyroides ummariense</name>
    <dbReference type="NCBI Taxonomy" id="913024"/>
    <lineage>
        <taxon>Bacteria</taxon>
        <taxon>Pseudomonadati</taxon>
        <taxon>Bacteroidota</taxon>
        <taxon>Flavobacteriia</taxon>
        <taxon>Flavobacteriales</taxon>
        <taxon>Flavobacteriaceae</taxon>
        <taxon>Paenimyroides</taxon>
    </lineage>
</organism>
<keyword evidence="10" id="KW-1185">Reference proteome</keyword>
<dbReference type="InterPro" id="IPR051156">
    <property type="entry name" value="Mito/Outer_Membr_Metalloprot"/>
</dbReference>
<protein>
    <submittedName>
        <fullName evidence="9">Peptidase family M48</fullName>
    </submittedName>
</protein>
<evidence type="ECO:0000256" key="2">
    <source>
        <dbReference type="ARBA" id="ARBA00022723"/>
    </source>
</evidence>
<proteinExistence type="inferred from homology"/>
<evidence type="ECO:0000256" key="7">
    <source>
        <dbReference type="SAM" id="SignalP"/>
    </source>
</evidence>
<keyword evidence="3 6" id="KW-0378">Hydrolase</keyword>
<evidence type="ECO:0000313" key="10">
    <source>
        <dbReference type="Proteomes" id="UP000199036"/>
    </source>
</evidence>
<reference evidence="10" key="1">
    <citation type="submission" date="2016-10" db="EMBL/GenBank/DDBJ databases">
        <authorList>
            <person name="Varghese N."/>
            <person name="Submissions S."/>
        </authorList>
    </citation>
    <scope>NUCLEOTIDE SEQUENCE [LARGE SCALE GENOMIC DNA]</scope>
    <source>
        <strain evidence="10">DS-12</strain>
    </source>
</reference>
<gene>
    <name evidence="9" type="ORF">SAMN05421741_10513</name>
</gene>
<evidence type="ECO:0000256" key="6">
    <source>
        <dbReference type="RuleBase" id="RU003983"/>
    </source>
</evidence>
<evidence type="ECO:0000256" key="4">
    <source>
        <dbReference type="ARBA" id="ARBA00022833"/>
    </source>
</evidence>
<dbReference type="OrthoDB" id="9810445at2"/>
<dbReference type="GO" id="GO:0051603">
    <property type="term" value="P:proteolysis involved in protein catabolic process"/>
    <property type="evidence" value="ECO:0007669"/>
    <property type="project" value="TreeGrafter"/>
</dbReference>
<dbReference type="EMBL" id="FOVI01000005">
    <property type="protein sequence ID" value="SFN40457.1"/>
    <property type="molecule type" value="Genomic_DNA"/>
</dbReference>
<feature type="domain" description="Peptidase M48" evidence="8">
    <location>
        <begin position="88"/>
        <end position="253"/>
    </location>
</feature>
<feature type="chain" id="PRO_5011527300" evidence="7">
    <location>
        <begin position="19"/>
        <end position="268"/>
    </location>
</feature>
<dbReference type="Proteomes" id="UP000199036">
    <property type="component" value="Unassembled WGS sequence"/>
</dbReference>
<name>A0A1I4YR56_9FLAO</name>